<sequence length="337" mass="37727">MLIHEPYGYEVTWDEPDLLQNVKHVSPWLVELVSNTPAINLAPFSPPRKKLRFPYQPPNFPLDVEFPIPLFSGNQRGYNSPCGARHAHYGISVSDIHLNNKLQLGLFPTNMQQLNVISNGNVTNHDSKESLSCLLSMGKSDKSLEKSNNVKAHQFLLFGQPILTEQQITRSCSRDVLSRDSTRKKSTYEIMDKEKCFFGGSKSAITQQFLPGKASTEFSLELGLDAGHCKVFLESEDVGRTLDVSSLGSYKELYKRLSNMFGIERSEMLNHVLYHEATGVVKKIGEEPFSAFMKTAKRLTILMDSGSKNIRAWITETRNGEHGLDASNKAGPLSIFA</sequence>
<name>A0A6A4QPM0_LUPAL</name>
<evidence type="ECO:0000259" key="2">
    <source>
        <dbReference type="PROSITE" id="PS51745"/>
    </source>
</evidence>
<dbReference type="PANTHER" id="PTHR31384">
    <property type="entry name" value="AUXIN RESPONSE FACTOR 4-RELATED"/>
    <property type="match status" value="1"/>
</dbReference>
<gene>
    <name evidence="3" type="ORF">Lalb_Chr03g0027431</name>
</gene>
<feature type="domain" description="PB1" evidence="2">
    <location>
        <begin position="226"/>
        <end position="306"/>
    </location>
</feature>
<comment type="caution">
    <text evidence="3">The sequence shown here is derived from an EMBL/GenBank/DDBJ whole genome shotgun (WGS) entry which is preliminary data.</text>
</comment>
<dbReference type="InterPro" id="IPR044835">
    <property type="entry name" value="ARF_plant"/>
</dbReference>
<evidence type="ECO:0000313" key="4">
    <source>
        <dbReference type="Proteomes" id="UP000447434"/>
    </source>
</evidence>
<protein>
    <submittedName>
        <fullName evidence="3">Putative transcription factor interactor and regulator AUX-IAA family</fullName>
    </submittedName>
</protein>
<dbReference type="GO" id="GO:0009725">
    <property type="term" value="P:response to hormone"/>
    <property type="evidence" value="ECO:0007669"/>
    <property type="project" value="InterPro"/>
</dbReference>
<dbReference type="EMBL" id="WOCE01000003">
    <property type="protein sequence ID" value="KAE9616685.1"/>
    <property type="molecule type" value="Genomic_DNA"/>
</dbReference>
<dbReference type="Proteomes" id="UP000447434">
    <property type="component" value="Chromosome 3"/>
</dbReference>
<dbReference type="InterPro" id="IPR053793">
    <property type="entry name" value="PB1-like"/>
</dbReference>
<evidence type="ECO:0000313" key="3">
    <source>
        <dbReference type="EMBL" id="KAE9616685.1"/>
    </source>
</evidence>
<dbReference type="PROSITE" id="PS51745">
    <property type="entry name" value="PB1"/>
    <property type="match status" value="1"/>
</dbReference>
<keyword evidence="4" id="KW-1185">Reference proteome</keyword>
<accession>A0A6A4QPM0</accession>
<proteinExistence type="predicted"/>
<dbReference type="AlphaFoldDB" id="A0A6A4QPM0"/>
<reference evidence="4" key="1">
    <citation type="journal article" date="2020" name="Nat. Commun.">
        <title>Genome sequence of the cluster root forming white lupin.</title>
        <authorList>
            <person name="Hufnagel B."/>
            <person name="Marques A."/>
            <person name="Soriano A."/>
            <person name="Marques L."/>
            <person name="Divol F."/>
            <person name="Doumas P."/>
            <person name="Sallet E."/>
            <person name="Mancinotti D."/>
            <person name="Carrere S."/>
            <person name="Marande W."/>
            <person name="Arribat S."/>
            <person name="Keller J."/>
            <person name="Huneau C."/>
            <person name="Blein T."/>
            <person name="Aime D."/>
            <person name="Laguerre M."/>
            <person name="Taylor J."/>
            <person name="Schubert V."/>
            <person name="Nelson M."/>
            <person name="Geu-Flores F."/>
            <person name="Crespi M."/>
            <person name="Gallardo-Guerrero K."/>
            <person name="Delaux P.-M."/>
            <person name="Salse J."/>
            <person name="Berges H."/>
            <person name="Guyot R."/>
            <person name="Gouzy J."/>
            <person name="Peret B."/>
        </authorList>
    </citation>
    <scope>NUCLEOTIDE SEQUENCE [LARGE SCALE GENOMIC DNA]</scope>
    <source>
        <strain evidence="4">cv. Amiga</strain>
    </source>
</reference>
<dbReference type="GO" id="GO:0003677">
    <property type="term" value="F:DNA binding"/>
    <property type="evidence" value="ECO:0007669"/>
    <property type="project" value="InterPro"/>
</dbReference>
<evidence type="ECO:0000256" key="1">
    <source>
        <dbReference type="ARBA" id="ARBA00011726"/>
    </source>
</evidence>
<comment type="subunit">
    <text evidence="1">Homodimers and heterodimers.</text>
</comment>
<dbReference type="OrthoDB" id="1731601at2759"/>
<organism evidence="3 4">
    <name type="scientific">Lupinus albus</name>
    <name type="common">White lupine</name>
    <name type="synonym">Lupinus termis</name>
    <dbReference type="NCBI Taxonomy" id="3870"/>
    <lineage>
        <taxon>Eukaryota</taxon>
        <taxon>Viridiplantae</taxon>
        <taxon>Streptophyta</taxon>
        <taxon>Embryophyta</taxon>
        <taxon>Tracheophyta</taxon>
        <taxon>Spermatophyta</taxon>
        <taxon>Magnoliopsida</taxon>
        <taxon>eudicotyledons</taxon>
        <taxon>Gunneridae</taxon>
        <taxon>Pentapetalae</taxon>
        <taxon>rosids</taxon>
        <taxon>fabids</taxon>
        <taxon>Fabales</taxon>
        <taxon>Fabaceae</taxon>
        <taxon>Papilionoideae</taxon>
        <taxon>50 kb inversion clade</taxon>
        <taxon>genistoids sensu lato</taxon>
        <taxon>core genistoids</taxon>
        <taxon>Genisteae</taxon>
        <taxon>Lupinus</taxon>
    </lineage>
</organism>
<dbReference type="GO" id="GO:0006355">
    <property type="term" value="P:regulation of DNA-templated transcription"/>
    <property type="evidence" value="ECO:0007669"/>
    <property type="project" value="InterPro"/>
</dbReference>
<dbReference type="Gene3D" id="3.10.20.90">
    <property type="entry name" value="Phosphatidylinositol 3-kinase Catalytic Subunit, Chain A, domain 1"/>
    <property type="match status" value="1"/>
</dbReference>
<dbReference type="PANTHER" id="PTHR31384:SF160">
    <property type="entry name" value="AUXIN RESPONSE FACTOR 16"/>
    <property type="match status" value="1"/>
</dbReference>